<proteinExistence type="predicted"/>
<name>A0A1D1USL9_RAMVA</name>
<keyword evidence="2" id="KW-1185">Reference proteome</keyword>
<sequence>MPRPILMRRWRSDIVSVGSANKFGTPNTVGIPTRSTELQTAKPQTLPVVIPQAVNVPVGNPTLVRVPAASAVNHPKTYYHAHRDKTRAANYIRATQKFVTWRDQQKKQTQLTREQEDNERNFVKSKSWRTSEQEKTEMTHIGMLRKTVVVFSIVSKRT</sequence>
<evidence type="ECO:0000313" key="2">
    <source>
        <dbReference type="Proteomes" id="UP000186922"/>
    </source>
</evidence>
<organism evidence="1 2">
    <name type="scientific">Ramazzottius varieornatus</name>
    <name type="common">Water bear</name>
    <name type="synonym">Tardigrade</name>
    <dbReference type="NCBI Taxonomy" id="947166"/>
    <lineage>
        <taxon>Eukaryota</taxon>
        <taxon>Metazoa</taxon>
        <taxon>Ecdysozoa</taxon>
        <taxon>Tardigrada</taxon>
        <taxon>Eutardigrada</taxon>
        <taxon>Parachela</taxon>
        <taxon>Hypsibioidea</taxon>
        <taxon>Ramazzottiidae</taxon>
        <taxon>Ramazzottius</taxon>
    </lineage>
</organism>
<gene>
    <name evidence="1" type="primary">RvY_03686-1</name>
    <name evidence="1" type="synonym">RvY_03686.1</name>
    <name evidence="1" type="ORF">RvY_03686</name>
</gene>
<dbReference type="EMBL" id="BDGG01000002">
    <property type="protein sequence ID" value="GAU91435.1"/>
    <property type="molecule type" value="Genomic_DNA"/>
</dbReference>
<evidence type="ECO:0000313" key="1">
    <source>
        <dbReference type="EMBL" id="GAU91435.1"/>
    </source>
</evidence>
<dbReference type="Proteomes" id="UP000186922">
    <property type="component" value="Unassembled WGS sequence"/>
</dbReference>
<protein>
    <submittedName>
        <fullName evidence="1">Uncharacterized protein</fullName>
    </submittedName>
</protein>
<comment type="caution">
    <text evidence="1">The sequence shown here is derived from an EMBL/GenBank/DDBJ whole genome shotgun (WGS) entry which is preliminary data.</text>
</comment>
<accession>A0A1D1USL9</accession>
<reference evidence="1 2" key="1">
    <citation type="journal article" date="2016" name="Nat. Commun.">
        <title>Extremotolerant tardigrade genome and improved radiotolerance of human cultured cells by tardigrade-unique protein.</title>
        <authorList>
            <person name="Hashimoto T."/>
            <person name="Horikawa D.D."/>
            <person name="Saito Y."/>
            <person name="Kuwahara H."/>
            <person name="Kozuka-Hata H."/>
            <person name="Shin-I T."/>
            <person name="Minakuchi Y."/>
            <person name="Ohishi K."/>
            <person name="Motoyama A."/>
            <person name="Aizu T."/>
            <person name="Enomoto A."/>
            <person name="Kondo K."/>
            <person name="Tanaka S."/>
            <person name="Hara Y."/>
            <person name="Koshikawa S."/>
            <person name="Sagara H."/>
            <person name="Miura T."/>
            <person name="Yokobori S."/>
            <person name="Miyagawa K."/>
            <person name="Suzuki Y."/>
            <person name="Kubo T."/>
            <person name="Oyama M."/>
            <person name="Kohara Y."/>
            <person name="Fujiyama A."/>
            <person name="Arakawa K."/>
            <person name="Katayama T."/>
            <person name="Toyoda A."/>
            <person name="Kunieda T."/>
        </authorList>
    </citation>
    <scope>NUCLEOTIDE SEQUENCE [LARGE SCALE GENOMIC DNA]</scope>
    <source>
        <strain evidence="1 2">YOKOZUNA-1</strain>
    </source>
</reference>
<dbReference type="AlphaFoldDB" id="A0A1D1USL9"/>